<dbReference type="NCBIfam" id="TIGR00229">
    <property type="entry name" value="sensory_box"/>
    <property type="match status" value="1"/>
</dbReference>
<dbReference type="InterPro" id="IPR001387">
    <property type="entry name" value="Cro/C1-type_HTH"/>
</dbReference>
<dbReference type="InterPro" id="IPR052155">
    <property type="entry name" value="Biofilm_reg_signaling"/>
</dbReference>
<reference evidence="10 11" key="1">
    <citation type="submission" date="2022-12" db="EMBL/GenBank/DDBJ databases">
        <title>Dasania phycosphaerae sp. nov., isolated from particulate material of the south coast of Korea.</title>
        <authorList>
            <person name="Jiang Y."/>
        </authorList>
    </citation>
    <scope>NUCLEOTIDE SEQUENCE [LARGE SCALE GENOMIC DNA]</scope>
    <source>
        <strain evidence="10 11">GY-19</strain>
    </source>
</reference>
<dbReference type="CDD" id="cd00093">
    <property type="entry name" value="HTH_XRE"/>
    <property type="match status" value="1"/>
</dbReference>
<proteinExistence type="predicted"/>
<sequence>MAQPRKNFSNYIVDICTSQRIAMRLSQGQLAHMCGLELKQVQDFEQGLDNLSLAQLEILLNTLNIQCLLNEYSQGPDEDLRRQRESLQKKALRQLAKSDAIINGYIEQAVQLICKTTSQVLHAEFTGAWLLNEDKNYLNCIDEYVLSQDLHEPEYEYSAEEFPAWFAEFEGRRSLVHDTVTESNYATQQEFDEERKQWNIKSSIESTVIENGEIIGVITSEDIVERSWTVDEISFHNQVADLIMLTVRNSNYRKMQESFDQKNQLMQRHHNAVFTLMHDESIAEGVIQEGCDQITKVVGEQVAPEAYSVCIWLLASDDHSMKCVSAYLATQKTHDKNSARYDYTLQSYPNYIKALEKNRLICSANVYESEAYSDFADTLLMADGIVSSASVGVYVYGKLVGGVCIDYCELHQWSSEEEGLLSDISNQVSLLVLNHERKKSSHQLHMLSRAVENSSSAVFIAQQDRRINYCNNQFLKLLNKDASQILGLKVNELPFSDSSVDDAVAMLNAIAKNEAWRGELEFKREHDHALWILFSITPVVNNERGVIEYVGVCEDISNIKLAHQEMEQLAFYDPLTGLVNRRLFKERLKQHISFAKRHGTQAAILYLDLDRFKVVNDTLGHDVGDQLLVAIADRLKTSMREQDTVARLGGDEFTVLVPDIKNISDVEALARKIIAVIQKPIAVAGKKLSTTTSIGVSLYPDHEKDSIELMKMADMAMYHAKSEGRNNYQIYNERINMFSADYLDMENDLRQALVNKEFVLYYQPIIDAKTHRIHKLEALIRWQHPTKGLLSPVVFIPVAEELGLIEGIGAWVLEQACTDLVQMHKTHPEVQMAVNLTAGEFSNPELVKKVKSVLDKTGLPGRFLTLEITESMLISQLEKAINTLKGLKKMGIVIAIDDFGTGYSSLSYLKRLPLDFLKVDRSFVKDIPEDNNDMEITAAVISMAQKLHLQVVAEGVETEEQLRFLEGNSCNYYQGYLFSKPKPYAELETVFTEMLTKLDQEVL</sequence>
<dbReference type="SUPFAM" id="SSF47413">
    <property type="entry name" value="lambda repressor-like DNA-binding domains"/>
    <property type="match status" value="1"/>
</dbReference>
<dbReference type="EMBL" id="JAPTGG010000007">
    <property type="protein sequence ID" value="MCZ0865601.1"/>
    <property type="molecule type" value="Genomic_DNA"/>
</dbReference>
<dbReference type="PANTHER" id="PTHR44757">
    <property type="entry name" value="DIGUANYLATE CYCLASE DGCP"/>
    <property type="match status" value="1"/>
</dbReference>
<feature type="domain" description="EAL" evidence="7">
    <location>
        <begin position="742"/>
        <end position="995"/>
    </location>
</feature>
<dbReference type="InterPro" id="IPR000160">
    <property type="entry name" value="GGDEF_dom"/>
</dbReference>
<dbReference type="PANTHER" id="PTHR44757:SF2">
    <property type="entry name" value="BIOFILM ARCHITECTURE MAINTENANCE PROTEIN MBAA"/>
    <property type="match status" value="1"/>
</dbReference>
<dbReference type="EC" id="3.1.4.52" evidence="2"/>
<dbReference type="Gene3D" id="3.30.70.270">
    <property type="match status" value="1"/>
</dbReference>
<accession>A0A9J6RMQ4</accession>
<dbReference type="FunFam" id="3.30.70.270:FF:000001">
    <property type="entry name" value="Diguanylate cyclase domain protein"/>
    <property type="match status" value="1"/>
</dbReference>
<organism evidence="10 11">
    <name type="scientific">Dasania phycosphaerae</name>
    <dbReference type="NCBI Taxonomy" id="2950436"/>
    <lineage>
        <taxon>Bacteria</taxon>
        <taxon>Pseudomonadati</taxon>
        <taxon>Pseudomonadota</taxon>
        <taxon>Gammaproteobacteria</taxon>
        <taxon>Cellvibrionales</taxon>
        <taxon>Spongiibacteraceae</taxon>
        <taxon>Dasania</taxon>
    </lineage>
</organism>
<dbReference type="PROSITE" id="PS50887">
    <property type="entry name" value="GGDEF"/>
    <property type="match status" value="1"/>
</dbReference>
<dbReference type="InterPro" id="IPR000700">
    <property type="entry name" value="PAS-assoc_C"/>
</dbReference>
<dbReference type="InterPro" id="IPR035965">
    <property type="entry name" value="PAS-like_dom_sf"/>
</dbReference>
<dbReference type="GO" id="GO:0003677">
    <property type="term" value="F:DNA binding"/>
    <property type="evidence" value="ECO:0007669"/>
    <property type="project" value="InterPro"/>
</dbReference>
<evidence type="ECO:0000259" key="6">
    <source>
        <dbReference type="PROSITE" id="PS50113"/>
    </source>
</evidence>
<keyword evidence="3" id="KW-0973">c-di-GMP</keyword>
<evidence type="ECO:0000256" key="4">
    <source>
        <dbReference type="ARBA" id="ARBA00051114"/>
    </source>
</evidence>
<dbReference type="SMART" id="SM00091">
    <property type="entry name" value="PAS"/>
    <property type="match status" value="1"/>
</dbReference>
<evidence type="ECO:0000259" key="5">
    <source>
        <dbReference type="PROSITE" id="PS50112"/>
    </source>
</evidence>
<feature type="domain" description="GGDEF" evidence="8">
    <location>
        <begin position="600"/>
        <end position="733"/>
    </location>
</feature>
<dbReference type="SMART" id="SM00065">
    <property type="entry name" value="GAF"/>
    <property type="match status" value="2"/>
</dbReference>
<evidence type="ECO:0000313" key="11">
    <source>
        <dbReference type="Proteomes" id="UP001069090"/>
    </source>
</evidence>
<dbReference type="SUPFAM" id="SSF55785">
    <property type="entry name" value="PYP-like sensor domain (PAS domain)"/>
    <property type="match status" value="1"/>
</dbReference>
<dbReference type="Gene3D" id="1.10.260.40">
    <property type="entry name" value="lambda repressor-like DNA-binding domains"/>
    <property type="match status" value="1"/>
</dbReference>
<gene>
    <name evidence="10" type="ORF">O0V09_10335</name>
</gene>
<name>A0A9J6RMQ4_9GAMM</name>
<dbReference type="InterPro" id="IPR000014">
    <property type="entry name" value="PAS"/>
</dbReference>
<dbReference type="CDD" id="cd01949">
    <property type="entry name" value="GGDEF"/>
    <property type="match status" value="1"/>
</dbReference>
<dbReference type="InterPro" id="IPR001633">
    <property type="entry name" value="EAL_dom"/>
</dbReference>
<protein>
    <recommendedName>
        <fullName evidence="2">cyclic-guanylate-specific phosphodiesterase</fullName>
        <ecNumber evidence="2">3.1.4.52</ecNumber>
    </recommendedName>
</protein>
<dbReference type="CDD" id="cd00130">
    <property type="entry name" value="PAS"/>
    <property type="match status" value="1"/>
</dbReference>
<dbReference type="SMART" id="SM00052">
    <property type="entry name" value="EAL"/>
    <property type="match status" value="1"/>
</dbReference>
<dbReference type="Pfam" id="PF00563">
    <property type="entry name" value="EAL"/>
    <property type="match status" value="1"/>
</dbReference>
<comment type="cofactor">
    <cofactor evidence="1">
        <name>Mg(2+)</name>
        <dbReference type="ChEBI" id="CHEBI:18420"/>
    </cofactor>
</comment>
<dbReference type="SUPFAM" id="SSF141868">
    <property type="entry name" value="EAL domain-like"/>
    <property type="match status" value="1"/>
</dbReference>
<dbReference type="CDD" id="cd01948">
    <property type="entry name" value="EAL"/>
    <property type="match status" value="1"/>
</dbReference>
<dbReference type="InterPro" id="IPR029787">
    <property type="entry name" value="Nucleotide_cyclase"/>
</dbReference>
<dbReference type="GO" id="GO:0071111">
    <property type="term" value="F:cyclic-guanylate-specific phosphodiesterase activity"/>
    <property type="evidence" value="ECO:0007669"/>
    <property type="project" value="UniProtKB-EC"/>
</dbReference>
<feature type="domain" description="HTH cro/C1-type" evidence="9">
    <location>
        <begin position="20"/>
        <end position="69"/>
    </location>
</feature>
<feature type="domain" description="PAC" evidence="6">
    <location>
        <begin position="516"/>
        <end position="568"/>
    </location>
</feature>
<dbReference type="SUPFAM" id="SSF55781">
    <property type="entry name" value="GAF domain-like"/>
    <property type="match status" value="2"/>
</dbReference>
<dbReference type="PROSITE" id="PS50883">
    <property type="entry name" value="EAL"/>
    <property type="match status" value="1"/>
</dbReference>
<dbReference type="GO" id="GO:0071732">
    <property type="term" value="P:cellular response to nitric oxide"/>
    <property type="evidence" value="ECO:0007669"/>
    <property type="project" value="UniProtKB-ARBA"/>
</dbReference>
<dbReference type="PROSITE" id="PS50943">
    <property type="entry name" value="HTH_CROC1"/>
    <property type="match status" value="1"/>
</dbReference>
<dbReference type="InterPro" id="IPR029016">
    <property type="entry name" value="GAF-like_dom_sf"/>
</dbReference>
<evidence type="ECO:0000259" key="7">
    <source>
        <dbReference type="PROSITE" id="PS50883"/>
    </source>
</evidence>
<dbReference type="InterPro" id="IPR035919">
    <property type="entry name" value="EAL_sf"/>
</dbReference>
<dbReference type="PROSITE" id="PS50112">
    <property type="entry name" value="PAS"/>
    <property type="match status" value="1"/>
</dbReference>
<keyword evidence="11" id="KW-1185">Reference proteome</keyword>
<evidence type="ECO:0000256" key="1">
    <source>
        <dbReference type="ARBA" id="ARBA00001946"/>
    </source>
</evidence>
<evidence type="ECO:0000256" key="3">
    <source>
        <dbReference type="ARBA" id="ARBA00022636"/>
    </source>
</evidence>
<dbReference type="RefSeq" id="WP_258331746.1">
    <property type="nucleotide sequence ID" value="NZ_JAPTGG010000007.1"/>
</dbReference>
<feature type="domain" description="PAS" evidence="5">
    <location>
        <begin position="443"/>
        <end position="487"/>
    </location>
</feature>
<dbReference type="Gene3D" id="3.20.20.450">
    <property type="entry name" value="EAL domain"/>
    <property type="match status" value="1"/>
</dbReference>
<dbReference type="InterPro" id="IPR043128">
    <property type="entry name" value="Rev_trsase/Diguanyl_cyclase"/>
</dbReference>
<dbReference type="PROSITE" id="PS50113">
    <property type="entry name" value="PAC"/>
    <property type="match status" value="1"/>
</dbReference>
<evidence type="ECO:0000259" key="9">
    <source>
        <dbReference type="PROSITE" id="PS50943"/>
    </source>
</evidence>
<dbReference type="Proteomes" id="UP001069090">
    <property type="component" value="Unassembled WGS sequence"/>
</dbReference>
<dbReference type="Pfam" id="PF01590">
    <property type="entry name" value="GAF"/>
    <property type="match status" value="2"/>
</dbReference>
<dbReference type="SUPFAM" id="SSF55073">
    <property type="entry name" value="Nucleotide cyclase"/>
    <property type="match status" value="1"/>
</dbReference>
<dbReference type="SMART" id="SM00267">
    <property type="entry name" value="GGDEF"/>
    <property type="match status" value="1"/>
</dbReference>
<comment type="caution">
    <text evidence="10">The sequence shown here is derived from an EMBL/GenBank/DDBJ whole genome shotgun (WGS) entry which is preliminary data.</text>
</comment>
<dbReference type="InterPro" id="IPR010982">
    <property type="entry name" value="Lambda_DNA-bd_dom_sf"/>
</dbReference>
<dbReference type="FunFam" id="3.20.20.450:FF:000001">
    <property type="entry name" value="Cyclic di-GMP phosphodiesterase yahA"/>
    <property type="match status" value="1"/>
</dbReference>
<evidence type="ECO:0000256" key="2">
    <source>
        <dbReference type="ARBA" id="ARBA00012282"/>
    </source>
</evidence>
<evidence type="ECO:0000259" key="8">
    <source>
        <dbReference type="PROSITE" id="PS50887"/>
    </source>
</evidence>
<dbReference type="AlphaFoldDB" id="A0A9J6RMQ4"/>
<dbReference type="InterPro" id="IPR003018">
    <property type="entry name" value="GAF"/>
</dbReference>
<dbReference type="Pfam" id="PF13426">
    <property type="entry name" value="PAS_9"/>
    <property type="match status" value="1"/>
</dbReference>
<dbReference type="NCBIfam" id="TIGR00254">
    <property type="entry name" value="GGDEF"/>
    <property type="match status" value="1"/>
</dbReference>
<evidence type="ECO:0000313" key="10">
    <source>
        <dbReference type="EMBL" id="MCZ0865601.1"/>
    </source>
</evidence>
<dbReference type="Gene3D" id="3.30.450.20">
    <property type="entry name" value="PAS domain"/>
    <property type="match status" value="1"/>
</dbReference>
<dbReference type="Gene3D" id="3.30.450.40">
    <property type="match status" value="2"/>
</dbReference>
<comment type="catalytic activity">
    <reaction evidence="4">
        <text>3',3'-c-di-GMP + H2O = 5'-phosphoguanylyl(3'-&gt;5')guanosine + H(+)</text>
        <dbReference type="Rhea" id="RHEA:24902"/>
        <dbReference type="ChEBI" id="CHEBI:15377"/>
        <dbReference type="ChEBI" id="CHEBI:15378"/>
        <dbReference type="ChEBI" id="CHEBI:58754"/>
        <dbReference type="ChEBI" id="CHEBI:58805"/>
        <dbReference type="EC" id="3.1.4.52"/>
    </reaction>
    <physiologicalReaction direction="left-to-right" evidence="4">
        <dbReference type="Rhea" id="RHEA:24903"/>
    </physiologicalReaction>
</comment>
<dbReference type="Pfam" id="PF00990">
    <property type="entry name" value="GGDEF"/>
    <property type="match status" value="1"/>
</dbReference>